<dbReference type="SUPFAM" id="SSF101478">
    <property type="entry name" value="ADP-ribosylglycohydrolase"/>
    <property type="match status" value="1"/>
</dbReference>
<protein>
    <submittedName>
        <fullName evidence="2">ADP-ribosylglycohydrolase family protein</fullName>
    </submittedName>
    <submittedName>
        <fullName evidence="3">Crystallin</fullName>
    </submittedName>
</protein>
<comment type="caution">
    <text evidence="3">The sequence shown here is derived from an EMBL/GenBank/DDBJ whole genome shotgun (WGS) entry which is preliminary data.</text>
</comment>
<feature type="binding site" evidence="1">
    <location>
        <position position="216"/>
    </location>
    <ligand>
        <name>Mg(2+)</name>
        <dbReference type="ChEBI" id="CHEBI:18420"/>
        <label>1</label>
    </ligand>
</feature>
<dbReference type="RefSeq" id="WP_038082701.1">
    <property type="nucleotide sequence ID" value="NZ_JHEG04000001.1"/>
</dbReference>
<reference evidence="3" key="1">
    <citation type="journal article" date="2015" name="Genome Announc.">
        <title>Draft Genome Sequence of Tolypothrix boutellei Strain VB521301.</title>
        <authorList>
            <person name="Chandrababunaidu M.M."/>
            <person name="Singh D."/>
            <person name="Sen D."/>
            <person name="Bhan S."/>
            <person name="Das S."/>
            <person name="Gupta A."/>
            <person name="Adhikary S.P."/>
            <person name="Tripathy S."/>
        </authorList>
    </citation>
    <scope>NUCLEOTIDE SEQUENCE</scope>
    <source>
        <strain evidence="3">VB521301</strain>
    </source>
</reference>
<dbReference type="PANTHER" id="PTHR16222:SF12">
    <property type="entry name" value="ADP-RIBOSYLGLYCOHYDROLASE-RELATED"/>
    <property type="match status" value="1"/>
</dbReference>
<dbReference type="Pfam" id="PF03747">
    <property type="entry name" value="ADP_ribosyl_GH"/>
    <property type="match status" value="1"/>
</dbReference>
<evidence type="ECO:0000313" key="2">
    <source>
        <dbReference type="EMBL" id="KAF3890747.1"/>
    </source>
</evidence>
<dbReference type="EMBL" id="JHEG04000001">
    <property type="protein sequence ID" value="KAF3890747.1"/>
    <property type="molecule type" value="Genomic_DNA"/>
</dbReference>
<keyword evidence="1" id="KW-0460">Magnesium</keyword>
<dbReference type="STRING" id="1479485.DA73_0202200"/>
<keyword evidence="1" id="KW-0479">Metal-binding</keyword>
<dbReference type="InterPro" id="IPR005502">
    <property type="entry name" value="Ribosyl_crysJ1"/>
</dbReference>
<dbReference type="Gene3D" id="1.10.4080.10">
    <property type="entry name" value="ADP-ribosylation/Crystallin J1"/>
    <property type="match status" value="1"/>
</dbReference>
<organism evidence="3">
    <name type="scientific">Tolypothrix bouteillei VB521301</name>
    <dbReference type="NCBI Taxonomy" id="1479485"/>
    <lineage>
        <taxon>Bacteria</taxon>
        <taxon>Bacillati</taxon>
        <taxon>Cyanobacteriota</taxon>
        <taxon>Cyanophyceae</taxon>
        <taxon>Nostocales</taxon>
        <taxon>Tolypothrichaceae</taxon>
        <taxon>Tolypothrix</taxon>
    </lineage>
</organism>
<dbReference type="EMBL" id="JHEG02000012">
    <property type="protein sequence ID" value="KIE13732.1"/>
    <property type="molecule type" value="Genomic_DNA"/>
</dbReference>
<reference evidence="2" key="2">
    <citation type="submission" date="2019-11" db="EMBL/GenBank/DDBJ databases">
        <title>Improved Assembly of Tolypothrix boutellei genome.</title>
        <authorList>
            <person name="Sarangi A.N."/>
            <person name="Mukherjee M."/>
            <person name="Ghosh S."/>
            <person name="Singh D."/>
            <person name="Das A."/>
            <person name="Kant S."/>
            <person name="Prusty A."/>
            <person name="Tripathy S."/>
        </authorList>
    </citation>
    <scope>NUCLEOTIDE SEQUENCE</scope>
    <source>
        <strain evidence="2">VB521301</strain>
    </source>
</reference>
<feature type="binding site" evidence="1">
    <location>
        <position position="34"/>
    </location>
    <ligand>
        <name>Mg(2+)</name>
        <dbReference type="ChEBI" id="CHEBI:18420"/>
        <label>1</label>
    </ligand>
</feature>
<dbReference type="AlphaFoldDB" id="A0A0C1NFP5"/>
<proteinExistence type="predicted"/>
<dbReference type="PANTHER" id="PTHR16222">
    <property type="entry name" value="ADP-RIBOSYLGLYCOHYDROLASE"/>
    <property type="match status" value="1"/>
</dbReference>
<feature type="binding site" evidence="1">
    <location>
        <position position="36"/>
    </location>
    <ligand>
        <name>Mg(2+)</name>
        <dbReference type="ChEBI" id="CHEBI:18420"/>
        <label>1</label>
    </ligand>
</feature>
<feature type="binding site" evidence="1">
    <location>
        <position position="217"/>
    </location>
    <ligand>
        <name>Mg(2+)</name>
        <dbReference type="ChEBI" id="CHEBI:18420"/>
        <label>1</label>
    </ligand>
</feature>
<keyword evidence="4" id="KW-1185">Reference proteome</keyword>
<feature type="binding site" evidence="1">
    <location>
        <position position="214"/>
    </location>
    <ligand>
        <name>Mg(2+)</name>
        <dbReference type="ChEBI" id="CHEBI:18420"/>
        <label>1</label>
    </ligand>
</feature>
<dbReference type="OrthoDB" id="9798107at2"/>
<evidence type="ECO:0000256" key="1">
    <source>
        <dbReference type="PIRSR" id="PIRSR605502-1"/>
    </source>
</evidence>
<gene>
    <name evidence="3" type="ORF">DA73_0202200</name>
    <name evidence="2" type="ORF">DA73_0400000795</name>
</gene>
<evidence type="ECO:0000313" key="3">
    <source>
        <dbReference type="EMBL" id="KIE13732.1"/>
    </source>
</evidence>
<feature type="binding site" evidence="1">
    <location>
        <position position="35"/>
    </location>
    <ligand>
        <name>Mg(2+)</name>
        <dbReference type="ChEBI" id="CHEBI:18420"/>
        <label>1</label>
    </ligand>
</feature>
<dbReference type="GO" id="GO:0046872">
    <property type="term" value="F:metal ion binding"/>
    <property type="evidence" value="ECO:0007669"/>
    <property type="project" value="UniProtKB-KW"/>
</dbReference>
<comment type="cofactor">
    <cofactor evidence="1">
        <name>Mg(2+)</name>
        <dbReference type="ChEBI" id="CHEBI:18420"/>
    </cofactor>
    <text evidence="1">Binds 2 magnesium ions per subunit.</text>
</comment>
<dbReference type="InterPro" id="IPR050792">
    <property type="entry name" value="ADP-ribosylglycohydrolase"/>
</dbReference>
<dbReference type="InterPro" id="IPR036705">
    <property type="entry name" value="Ribosyl_crysJ1_sf"/>
</dbReference>
<evidence type="ECO:0000313" key="4">
    <source>
        <dbReference type="Proteomes" id="UP000029738"/>
    </source>
</evidence>
<name>A0A0C1NFP5_9CYAN</name>
<sequence length="262" mass="28880">MLGAIAGDIIGSVYEANNIKTKDFPLLQSECRFTDDTVLTVAVADTILNEDLSVGSSKYIDKFKSYYRRYPLAGYGGTFKMWAGSSSREPYNSWGNGSAMRVSSIGFAFNDLDIVLQEARHSAEVTHNHPEGIKGAQATATAIFQARMGHNKNSIKSYIETHFGYDLGQTLDQIRPNYRFDVSCQGSVPQAIIAFLESTDFEDAIRNAISIGGDSDTIACITGGIAQAFYGGVPTEISQWVFERLDEHLRSVTQQFMSQYCL</sequence>
<accession>A0A0C1NFP5</accession>
<dbReference type="Proteomes" id="UP000029738">
    <property type="component" value="Unassembled WGS sequence"/>
</dbReference>